<comment type="similarity">
    <text evidence="2">Belongs to the jagunal family.</text>
</comment>
<evidence type="ECO:0008006" key="10">
    <source>
        <dbReference type="Google" id="ProtNLM"/>
    </source>
</evidence>
<feature type="transmembrane region" description="Helical" evidence="7">
    <location>
        <begin position="160"/>
        <end position="184"/>
    </location>
</feature>
<reference evidence="8" key="2">
    <citation type="submission" date="2022-10" db="EMBL/GenBank/DDBJ databases">
        <authorList>
            <consortium name="ENA_rothamsted_submissions"/>
            <consortium name="culmorum"/>
            <person name="King R."/>
        </authorList>
    </citation>
    <scope>NUCLEOTIDE SEQUENCE</scope>
</reference>
<name>A0A9N9WSA7_9DIPT</name>
<dbReference type="GO" id="GO:0007029">
    <property type="term" value="P:endoplasmic reticulum organization"/>
    <property type="evidence" value="ECO:0007669"/>
    <property type="project" value="InterPro"/>
</dbReference>
<dbReference type="PANTHER" id="PTHR20955:SF1">
    <property type="entry name" value="PROTEIN JAGUNAL HOMOLOG 1"/>
    <property type="match status" value="1"/>
</dbReference>
<keyword evidence="3 7" id="KW-0812">Transmembrane</keyword>
<dbReference type="PANTHER" id="PTHR20955">
    <property type="entry name" value="PROTEIN JAGUNAL HOMOLOG 1"/>
    <property type="match status" value="1"/>
</dbReference>
<evidence type="ECO:0000256" key="1">
    <source>
        <dbReference type="ARBA" id="ARBA00004477"/>
    </source>
</evidence>
<dbReference type="Pfam" id="PF07086">
    <property type="entry name" value="Jagunal"/>
    <property type="match status" value="1"/>
</dbReference>
<keyword evidence="4" id="KW-0256">Endoplasmic reticulum</keyword>
<evidence type="ECO:0000256" key="7">
    <source>
        <dbReference type="SAM" id="Phobius"/>
    </source>
</evidence>
<keyword evidence="5 7" id="KW-1133">Transmembrane helix</keyword>
<evidence type="ECO:0000256" key="5">
    <source>
        <dbReference type="ARBA" id="ARBA00022989"/>
    </source>
</evidence>
<dbReference type="GO" id="GO:0016192">
    <property type="term" value="P:vesicle-mediated transport"/>
    <property type="evidence" value="ECO:0007669"/>
    <property type="project" value="TreeGrafter"/>
</dbReference>
<accession>A0A9N9WSA7</accession>
<dbReference type="Proteomes" id="UP001153620">
    <property type="component" value="Chromosome 2"/>
</dbReference>
<dbReference type="OrthoDB" id="8914197at2759"/>
<dbReference type="GO" id="GO:0005789">
    <property type="term" value="C:endoplasmic reticulum membrane"/>
    <property type="evidence" value="ECO:0007669"/>
    <property type="project" value="UniProtKB-SubCell"/>
</dbReference>
<dbReference type="EMBL" id="OU895878">
    <property type="protein sequence ID" value="CAG9803933.1"/>
    <property type="molecule type" value="Genomic_DNA"/>
</dbReference>
<proteinExistence type="inferred from homology"/>
<evidence type="ECO:0000313" key="9">
    <source>
        <dbReference type="Proteomes" id="UP001153620"/>
    </source>
</evidence>
<feature type="transmembrane region" description="Helical" evidence="7">
    <location>
        <begin position="39"/>
        <end position="60"/>
    </location>
</feature>
<gene>
    <name evidence="8" type="ORF">CHIRRI_LOCUS6828</name>
</gene>
<evidence type="ECO:0000313" key="8">
    <source>
        <dbReference type="EMBL" id="CAG9803933.1"/>
    </source>
</evidence>
<keyword evidence="6 7" id="KW-0472">Membrane</keyword>
<feature type="transmembrane region" description="Helical" evidence="7">
    <location>
        <begin position="111"/>
        <end position="130"/>
    </location>
</feature>
<evidence type="ECO:0000256" key="3">
    <source>
        <dbReference type="ARBA" id="ARBA00022692"/>
    </source>
</evidence>
<evidence type="ECO:0000256" key="2">
    <source>
        <dbReference type="ARBA" id="ARBA00008462"/>
    </source>
</evidence>
<evidence type="ECO:0000256" key="6">
    <source>
        <dbReference type="ARBA" id="ARBA00023136"/>
    </source>
</evidence>
<evidence type="ECO:0000256" key="4">
    <source>
        <dbReference type="ARBA" id="ARBA00022824"/>
    </source>
</evidence>
<organism evidence="8 9">
    <name type="scientific">Chironomus riparius</name>
    <dbReference type="NCBI Taxonomy" id="315576"/>
    <lineage>
        <taxon>Eukaryota</taxon>
        <taxon>Metazoa</taxon>
        <taxon>Ecdysozoa</taxon>
        <taxon>Arthropoda</taxon>
        <taxon>Hexapoda</taxon>
        <taxon>Insecta</taxon>
        <taxon>Pterygota</taxon>
        <taxon>Neoptera</taxon>
        <taxon>Endopterygota</taxon>
        <taxon>Diptera</taxon>
        <taxon>Nematocera</taxon>
        <taxon>Chironomoidea</taxon>
        <taxon>Chironomidae</taxon>
        <taxon>Chironominae</taxon>
        <taxon>Chironomus</taxon>
    </lineage>
</organism>
<keyword evidence="9" id="KW-1185">Reference proteome</keyword>
<reference evidence="8" key="1">
    <citation type="submission" date="2022-01" db="EMBL/GenBank/DDBJ databases">
        <authorList>
            <person name="King R."/>
        </authorList>
    </citation>
    <scope>NUCLEOTIDE SEQUENCE</scope>
</reference>
<sequence>MASKGGFVPQGTDGTDFLHRQRVAEHYQKSALNKSRLKFCIFFHYLLFFVMIAKLSADILDKLDIFILEIEELRVPKPLWFEYIWCVSVVLSFIGLSAVRSNNVLNMQKYMIGVVVFGLFPVFYCILHYMNDVIDYIQLEDDTDVEDTEIKVWQNLPYGLLWYGFAFAAIQVHGFSLVFAWNLTSAWKSRGSKKTQ</sequence>
<feature type="transmembrane region" description="Helical" evidence="7">
    <location>
        <begin position="80"/>
        <end position="99"/>
    </location>
</feature>
<dbReference type="InterPro" id="IPR009787">
    <property type="entry name" value="Jagunal"/>
</dbReference>
<protein>
    <recommendedName>
        <fullName evidence="10">Protein jagunal</fullName>
    </recommendedName>
</protein>
<comment type="subcellular location">
    <subcellularLocation>
        <location evidence="1">Endoplasmic reticulum membrane</location>
        <topology evidence="1">Multi-pass membrane protein</topology>
    </subcellularLocation>
</comment>
<dbReference type="AlphaFoldDB" id="A0A9N9WSA7"/>